<evidence type="ECO:0000259" key="6">
    <source>
        <dbReference type="PROSITE" id="PS51272"/>
    </source>
</evidence>
<comment type="caution">
    <text evidence="8">The sequence shown here is derived from an EMBL/GenBank/DDBJ whole genome shotgun (WGS) entry which is preliminary data.</text>
</comment>
<feature type="active site" description="Nucleophile" evidence="5">
    <location>
        <position position="348"/>
    </location>
</feature>
<sequence length="683" mass="74964">AMLLCGVAPNVSAYEFPHAFWALADRYQAALDSDNKAEIIAAGSEIVSLMESEEQNEEVQTVLGSKLYDMGYAYEALGGVENHIKAGECFEKYIPYGTALGWTDGVKIAEEKAMQFRPTIRLFTPTSEPQKYFGAVNEPEKGVLYGQASEHFKANESMILLYMEYGNSADFTWAEHILGEARTGGKAVELALNFPQEGSQLQSIISDTTYINQLLDLLKNYTDIPIFLRIGAEVNVWQDKADPALYIEAFRKVANAARTVGGNIATVWSVVHTSEWSINIDDYYPGDEYVDWVGISAYANKYFGAREWPASESHNPIVYKAGDAADPVLLIQDIVERYGDRKPIMLAECGSSYYTAGEINAFSADWAVTSLRRMYSMIPIVYPQVKLIAYFNKNMPNETSYYDLEGCAELKAAYEEATRAPWFIQNRYDNTVANSYKELDGTITANGAKLTLYAYPHVYGYDVPTVNYYINGTWVASTSDLPYDKEIDLSAYPAGNYTLTAQVDCGGYAAISKDYALVITGDELAQLSEYQKQALTHCQEAGVISGYEDGTIKPYNSITRAEFASMTARLFGLSSDAPCSFSDAAAHWATNYINACVEAGAIAGMGDGTFAPDAPVTYEQAVKIITSVAGLTDGQDLEALGGYPDAYLTIGGNTGLYEGMDAQDVGAPINRMNVAVLLYNVQK</sequence>
<comment type="similarity">
    <text evidence="1 5">Belongs to the glycosyl hydrolase 26 family.</text>
</comment>
<evidence type="ECO:0000256" key="1">
    <source>
        <dbReference type="ARBA" id="ARBA00007754"/>
    </source>
</evidence>
<dbReference type="PROSITE" id="PS51272">
    <property type="entry name" value="SLH"/>
    <property type="match status" value="2"/>
</dbReference>
<evidence type="ECO:0000256" key="3">
    <source>
        <dbReference type="ARBA" id="ARBA00022801"/>
    </source>
</evidence>
<dbReference type="Pfam" id="PF00395">
    <property type="entry name" value="SLH"/>
    <property type="match status" value="2"/>
</dbReference>
<dbReference type="Proteomes" id="UP000824111">
    <property type="component" value="Unassembled WGS sequence"/>
</dbReference>
<dbReference type="Gene3D" id="3.20.20.80">
    <property type="entry name" value="Glycosidases"/>
    <property type="match status" value="1"/>
</dbReference>
<dbReference type="InterPro" id="IPR022790">
    <property type="entry name" value="GH26_dom"/>
</dbReference>
<dbReference type="GO" id="GO:0006080">
    <property type="term" value="P:substituted mannan metabolic process"/>
    <property type="evidence" value="ECO:0007669"/>
    <property type="project" value="InterPro"/>
</dbReference>
<gene>
    <name evidence="8" type="ORF">IAB04_05825</name>
</gene>
<dbReference type="PANTHER" id="PTHR40079">
    <property type="entry name" value="MANNAN ENDO-1,4-BETA-MANNOSIDASE E-RELATED"/>
    <property type="match status" value="1"/>
</dbReference>
<dbReference type="InterPro" id="IPR017853">
    <property type="entry name" value="GH"/>
</dbReference>
<dbReference type="GO" id="GO:0016985">
    <property type="term" value="F:mannan endo-1,4-beta-mannosidase activity"/>
    <property type="evidence" value="ECO:0007669"/>
    <property type="project" value="InterPro"/>
</dbReference>
<evidence type="ECO:0000256" key="5">
    <source>
        <dbReference type="PROSITE-ProRule" id="PRU01100"/>
    </source>
</evidence>
<keyword evidence="3 5" id="KW-0378">Hydrolase</keyword>
<evidence type="ECO:0000313" key="8">
    <source>
        <dbReference type="EMBL" id="HIU48864.1"/>
    </source>
</evidence>
<evidence type="ECO:0000256" key="2">
    <source>
        <dbReference type="ARBA" id="ARBA00022737"/>
    </source>
</evidence>
<name>A0A9D1LVN3_9FIRM</name>
<protein>
    <submittedName>
        <fullName evidence="8">S-layer homology domain-containing protein</fullName>
    </submittedName>
</protein>
<feature type="active site" description="Proton donor" evidence="5">
    <location>
        <position position="233"/>
    </location>
</feature>
<dbReference type="AlphaFoldDB" id="A0A9D1LVN3"/>
<accession>A0A9D1LVN3</accession>
<dbReference type="SUPFAM" id="SSF51445">
    <property type="entry name" value="(Trans)glycosidases"/>
    <property type="match status" value="1"/>
</dbReference>
<organism evidence="8 9">
    <name type="scientific">Candidatus Avimonoglobus intestinipullorum</name>
    <dbReference type="NCBI Taxonomy" id="2840699"/>
    <lineage>
        <taxon>Bacteria</taxon>
        <taxon>Bacillati</taxon>
        <taxon>Bacillota</taxon>
        <taxon>Clostridia</taxon>
        <taxon>Eubacteriales</taxon>
        <taxon>Candidatus Avimonoglobus</taxon>
    </lineage>
</organism>
<evidence type="ECO:0000313" key="9">
    <source>
        <dbReference type="Proteomes" id="UP000824111"/>
    </source>
</evidence>
<dbReference type="InterPro" id="IPR001119">
    <property type="entry name" value="SLH_dom"/>
</dbReference>
<feature type="non-terminal residue" evidence="8">
    <location>
        <position position="1"/>
    </location>
</feature>
<proteinExistence type="inferred from homology"/>
<dbReference type="EMBL" id="DVND01000152">
    <property type="protein sequence ID" value="HIU48864.1"/>
    <property type="molecule type" value="Genomic_DNA"/>
</dbReference>
<dbReference type="InterPro" id="IPR000805">
    <property type="entry name" value="Glyco_hydro_26"/>
</dbReference>
<dbReference type="Pfam" id="PF02156">
    <property type="entry name" value="Glyco_hydro_26"/>
    <property type="match status" value="1"/>
</dbReference>
<evidence type="ECO:0000256" key="4">
    <source>
        <dbReference type="ARBA" id="ARBA00023295"/>
    </source>
</evidence>
<keyword evidence="4 5" id="KW-0326">Glycosidase</keyword>
<evidence type="ECO:0000259" key="7">
    <source>
        <dbReference type="PROSITE" id="PS51764"/>
    </source>
</evidence>
<reference evidence="8" key="2">
    <citation type="journal article" date="2021" name="PeerJ">
        <title>Extensive microbial diversity within the chicken gut microbiome revealed by metagenomics and culture.</title>
        <authorList>
            <person name="Gilroy R."/>
            <person name="Ravi A."/>
            <person name="Getino M."/>
            <person name="Pursley I."/>
            <person name="Horton D.L."/>
            <person name="Alikhan N.F."/>
            <person name="Baker D."/>
            <person name="Gharbi K."/>
            <person name="Hall N."/>
            <person name="Watson M."/>
            <person name="Adriaenssens E.M."/>
            <person name="Foster-Nyarko E."/>
            <person name="Jarju S."/>
            <person name="Secka A."/>
            <person name="Antonio M."/>
            <person name="Oren A."/>
            <person name="Chaudhuri R.R."/>
            <person name="La Ragione R."/>
            <person name="Hildebrand F."/>
            <person name="Pallen M.J."/>
        </authorList>
    </citation>
    <scope>NUCLEOTIDE SEQUENCE</scope>
    <source>
        <strain evidence="8">ChiSjej4B22-9803</strain>
    </source>
</reference>
<feature type="domain" description="SLH" evidence="6">
    <location>
        <begin position="517"/>
        <end position="575"/>
    </location>
</feature>
<feature type="domain" description="GH26" evidence="7">
    <location>
        <begin position="117"/>
        <end position="423"/>
    </location>
</feature>
<dbReference type="PANTHER" id="PTHR40079:SF4">
    <property type="entry name" value="GH26 DOMAIN-CONTAINING PROTEIN-RELATED"/>
    <property type="match status" value="1"/>
</dbReference>
<reference evidence="8" key="1">
    <citation type="submission" date="2020-10" db="EMBL/GenBank/DDBJ databases">
        <authorList>
            <person name="Gilroy R."/>
        </authorList>
    </citation>
    <scope>NUCLEOTIDE SEQUENCE</scope>
    <source>
        <strain evidence="8">ChiSjej4B22-9803</strain>
    </source>
</reference>
<feature type="domain" description="SLH" evidence="6">
    <location>
        <begin position="576"/>
        <end position="639"/>
    </location>
</feature>
<dbReference type="PROSITE" id="PS51764">
    <property type="entry name" value="GH26"/>
    <property type="match status" value="1"/>
</dbReference>
<keyword evidence="2" id="KW-0677">Repeat</keyword>